<keyword evidence="5" id="KW-0378">Hydrolase</keyword>
<dbReference type="Gene3D" id="3.30.1130.10">
    <property type="match status" value="2"/>
</dbReference>
<dbReference type="InterPro" id="IPR020602">
    <property type="entry name" value="GTP_CycHdrlase_I_dom"/>
</dbReference>
<sequence length="481" mass="52835">MGTVDAMSSHGEYLKEIEVNIIDRKLVVVEEEPENIRAIKASVKVLLEGLGEDSNREGLIKTPLRVAKALLDGTRGYKQNVNDIVQGALFPEAGLDNAVGYAGGAGGLVVVRDLNLFSICESCLLPFQVKCHVGYIPSEERVVGLSKLSRVADVFAKRLQSPQRLADEVCSGLQSGIRPDGVAVVLQCWHIHSPEVEINCTSPHSLSSKQDIQGWEKILVSSSSGILENQNGDFWVDFTSLLKFRGVDVEKARTQPSINRYWCPYRHLHASCNGHSTPEGNPLIHRAPCKTESPLYAMQNAVSMMIQSLGDDPSRKELLGTPHRFVQWLMNYKKCDLESHMKMNGGGSVQVQDEFWSELNIPLQSLCEHHLLPFHGMVHVGYFHSKGAEPIKRSTLQSIVNFFGCKLQVQERLSRQIAETISLILGGDIMVVVEANHICMISRGIEKVGSSTATIAALGRFSNGPTAKATFLHSISNATSA</sequence>
<evidence type="ECO:0000256" key="5">
    <source>
        <dbReference type="ARBA" id="ARBA00022801"/>
    </source>
</evidence>
<comment type="similarity">
    <text evidence="2">Belongs to the GTP cyclohydrolase I family.</text>
</comment>
<dbReference type="SUPFAM" id="SSF55620">
    <property type="entry name" value="Tetrahydrobiopterin biosynthesis enzymes-like"/>
    <property type="match status" value="2"/>
</dbReference>
<evidence type="ECO:0000259" key="7">
    <source>
        <dbReference type="Pfam" id="PF01227"/>
    </source>
</evidence>
<feature type="domain" description="GTP cyclohydrolase I" evidence="7">
    <location>
        <begin position="39"/>
        <end position="191"/>
    </location>
</feature>
<proteinExistence type="inferred from homology"/>
<comment type="pathway">
    <text evidence="1">Cofactor biosynthesis; 7,8-dihydroneopterin triphosphate biosynthesis; 7,8-dihydroneopterin triphosphate from GTP: step 1/1.</text>
</comment>
<dbReference type="GO" id="GO:0046654">
    <property type="term" value="P:tetrahydrofolate biosynthetic process"/>
    <property type="evidence" value="ECO:0007669"/>
    <property type="project" value="InterPro"/>
</dbReference>
<dbReference type="GO" id="GO:0006729">
    <property type="term" value="P:tetrahydrobiopterin biosynthetic process"/>
    <property type="evidence" value="ECO:0007669"/>
    <property type="project" value="TreeGrafter"/>
</dbReference>
<dbReference type="InterPro" id="IPR043133">
    <property type="entry name" value="GTP-CH-I_C/QueF"/>
</dbReference>
<evidence type="ECO:0000256" key="4">
    <source>
        <dbReference type="ARBA" id="ARBA00017272"/>
    </source>
</evidence>
<dbReference type="PANTHER" id="PTHR11109">
    <property type="entry name" value="GTP CYCLOHYDROLASE I"/>
    <property type="match status" value="1"/>
</dbReference>
<dbReference type="AlphaFoldDB" id="A0A4Y7IZ52"/>
<evidence type="ECO:0000313" key="8">
    <source>
        <dbReference type="EMBL" id="RZC52778.1"/>
    </source>
</evidence>
<keyword evidence="9" id="KW-1185">Reference proteome</keyword>
<evidence type="ECO:0000313" key="9">
    <source>
        <dbReference type="Proteomes" id="UP000316621"/>
    </source>
</evidence>
<dbReference type="UniPathway" id="UPA00848">
    <property type="reaction ID" value="UER00151"/>
</dbReference>
<dbReference type="InterPro" id="IPR043134">
    <property type="entry name" value="GTP-CH-I_N"/>
</dbReference>
<evidence type="ECO:0000256" key="6">
    <source>
        <dbReference type="ARBA" id="ARBA00030854"/>
    </source>
</evidence>
<organism evidence="8 9">
    <name type="scientific">Papaver somniferum</name>
    <name type="common">Opium poppy</name>
    <dbReference type="NCBI Taxonomy" id="3469"/>
    <lineage>
        <taxon>Eukaryota</taxon>
        <taxon>Viridiplantae</taxon>
        <taxon>Streptophyta</taxon>
        <taxon>Embryophyta</taxon>
        <taxon>Tracheophyta</taxon>
        <taxon>Spermatophyta</taxon>
        <taxon>Magnoliopsida</taxon>
        <taxon>Ranunculales</taxon>
        <taxon>Papaveraceae</taxon>
        <taxon>Papaveroideae</taxon>
        <taxon>Papaver</taxon>
    </lineage>
</organism>
<dbReference type="GO" id="GO:0005525">
    <property type="term" value="F:GTP binding"/>
    <property type="evidence" value="ECO:0007669"/>
    <property type="project" value="TreeGrafter"/>
</dbReference>
<dbReference type="STRING" id="3469.A0A4Y7IZ52"/>
<dbReference type="EC" id="3.5.4.16" evidence="3"/>
<dbReference type="GO" id="GO:0005737">
    <property type="term" value="C:cytoplasm"/>
    <property type="evidence" value="ECO:0007669"/>
    <property type="project" value="TreeGrafter"/>
</dbReference>
<gene>
    <name evidence="8" type="ORF">C5167_021201</name>
</gene>
<dbReference type="Gene3D" id="1.10.286.10">
    <property type="match status" value="2"/>
</dbReference>
<evidence type="ECO:0000256" key="2">
    <source>
        <dbReference type="ARBA" id="ARBA00008085"/>
    </source>
</evidence>
<dbReference type="FunFam" id="3.30.1130.10:FF:000007">
    <property type="entry name" value="GTP cyclohydrolase 1"/>
    <property type="match status" value="1"/>
</dbReference>
<dbReference type="OMA" id="ENADAWC"/>
<feature type="domain" description="GTP cyclohydrolase I" evidence="7">
    <location>
        <begin position="298"/>
        <end position="475"/>
    </location>
</feature>
<accession>A0A4Y7IZ52</accession>
<dbReference type="Gramene" id="RZC52778">
    <property type="protein sequence ID" value="RZC52778"/>
    <property type="gene ID" value="C5167_021201"/>
</dbReference>
<protein>
    <recommendedName>
        <fullName evidence="4">GTP cyclohydrolase 1</fullName>
        <ecNumber evidence="3">3.5.4.16</ecNumber>
    </recommendedName>
    <alternativeName>
        <fullName evidence="6">GTP cyclohydrolase I</fullName>
    </alternativeName>
</protein>
<dbReference type="PANTHER" id="PTHR11109:SF7">
    <property type="entry name" value="GTP CYCLOHYDROLASE 1"/>
    <property type="match status" value="1"/>
</dbReference>
<dbReference type="Pfam" id="PF01227">
    <property type="entry name" value="GTP_cyclohydroI"/>
    <property type="match status" value="2"/>
</dbReference>
<evidence type="ECO:0000256" key="1">
    <source>
        <dbReference type="ARBA" id="ARBA00005080"/>
    </source>
</evidence>
<dbReference type="GO" id="GO:0003934">
    <property type="term" value="F:GTP cyclohydrolase I activity"/>
    <property type="evidence" value="ECO:0007669"/>
    <property type="project" value="UniProtKB-EC"/>
</dbReference>
<dbReference type="GO" id="GO:0008270">
    <property type="term" value="F:zinc ion binding"/>
    <property type="evidence" value="ECO:0007669"/>
    <property type="project" value="TreeGrafter"/>
</dbReference>
<dbReference type="OrthoDB" id="4966at2759"/>
<dbReference type="EMBL" id="CM010716">
    <property type="protein sequence ID" value="RZC52778.1"/>
    <property type="molecule type" value="Genomic_DNA"/>
</dbReference>
<name>A0A4Y7IZ52_PAPSO</name>
<dbReference type="InterPro" id="IPR001474">
    <property type="entry name" value="GTP_CycHdrlase_I"/>
</dbReference>
<dbReference type="Proteomes" id="UP000316621">
    <property type="component" value="Chromosome 2"/>
</dbReference>
<reference evidence="8 9" key="1">
    <citation type="journal article" date="2018" name="Science">
        <title>The opium poppy genome and morphinan production.</title>
        <authorList>
            <person name="Guo L."/>
            <person name="Winzer T."/>
            <person name="Yang X."/>
            <person name="Li Y."/>
            <person name="Ning Z."/>
            <person name="He Z."/>
            <person name="Teodor R."/>
            <person name="Lu Y."/>
            <person name="Bowser T.A."/>
            <person name="Graham I.A."/>
            <person name="Ye K."/>
        </authorList>
    </citation>
    <scope>NUCLEOTIDE SEQUENCE [LARGE SCALE GENOMIC DNA]</scope>
    <source>
        <strain evidence="9">cv. HN1</strain>
        <tissue evidence="8">Leaves</tissue>
    </source>
</reference>
<evidence type="ECO:0000256" key="3">
    <source>
        <dbReference type="ARBA" id="ARBA00012715"/>
    </source>
</evidence>